<dbReference type="GeneID" id="13883434"/>
<dbReference type="InterPro" id="IPR013154">
    <property type="entry name" value="ADH-like_N"/>
</dbReference>
<keyword evidence="6" id="KW-0520">NAD</keyword>
<dbReference type="InterPro" id="IPR036291">
    <property type="entry name" value="NAD(P)-bd_dom_sf"/>
</dbReference>
<dbReference type="GO" id="GO:0034079">
    <property type="term" value="P:butanediol biosynthetic process"/>
    <property type="evidence" value="ECO:0007669"/>
    <property type="project" value="TreeGrafter"/>
</dbReference>
<evidence type="ECO:0000313" key="9">
    <source>
        <dbReference type="EMBL" id="CCF59797.1"/>
    </source>
</evidence>
<dbReference type="PROSITE" id="PS00059">
    <property type="entry name" value="ADH_ZINC"/>
    <property type="match status" value="1"/>
</dbReference>
<gene>
    <name evidence="9" type="primary">KAFR0I00160</name>
    <name evidence="9" type="ORF">KAFR_0I00160</name>
</gene>
<evidence type="ECO:0000256" key="1">
    <source>
        <dbReference type="ARBA" id="ARBA00001947"/>
    </source>
</evidence>
<comment type="cofactor">
    <cofactor evidence="1 7">
        <name>Zn(2+)</name>
        <dbReference type="ChEBI" id="CHEBI:29105"/>
    </cofactor>
</comment>
<reference evidence="9 10" key="1">
    <citation type="journal article" date="2011" name="Proc. Natl. Acad. Sci. U.S.A.">
        <title>Evolutionary erosion of yeast sex chromosomes by mating-type switching accidents.</title>
        <authorList>
            <person name="Gordon J.L."/>
            <person name="Armisen D."/>
            <person name="Proux-Wera E."/>
            <person name="Oheigeartaigh S.S."/>
            <person name="Byrne K.P."/>
            <person name="Wolfe K.H."/>
        </authorList>
    </citation>
    <scope>NUCLEOTIDE SEQUENCE [LARGE SCALE GENOMIC DNA]</scope>
    <source>
        <strain evidence="10">ATCC 22294 / BCRC 22015 / CBS 2517 / CECT 1963 / NBRC 1671 / NRRL Y-8276</strain>
    </source>
</reference>
<dbReference type="PANTHER" id="PTHR43161">
    <property type="entry name" value="SORBITOL DEHYDROGENASE"/>
    <property type="match status" value="1"/>
</dbReference>
<evidence type="ECO:0000313" key="10">
    <source>
        <dbReference type="Proteomes" id="UP000005220"/>
    </source>
</evidence>
<dbReference type="KEGG" id="kaf:KAFR_0I00160"/>
<dbReference type="SUPFAM" id="SSF51735">
    <property type="entry name" value="NAD(P)-binding Rossmann-fold domains"/>
    <property type="match status" value="1"/>
</dbReference>
<dbReference type="HOGENOM" id="CLU_026673_11_0_1"/>
<evidence type="ECO:0000256" key="6">
    <source>
        <dbReference type="ARBA" id="ARBA00023027"/>
    </source>
</evidence>
<dbReference type="Proteomes" id="UP000005220">
    <property type="component" value="Chromosome 9"/>
</dbReference>
<keyword evidence="4 7" id="KW-0862">Zinc</keyword>
<dbReference type="Pfam" id="PF00107">
    <property type="entry name" value="ADH_zinc_N"/>
    <property type="match status" value="1"/>
</dbReference>
<dbReference type="InterPro" id="IPR011032">
    <property type="entry name" value="GroES-like_sf"/>
</dbReference>
<dbReference type="CDD" id="cd08233">
    <property type="entry name" value="butanediol_DH_like"/>
    <property type="match status" value="1"/>
</dbReference>
<dbReference type="EMBL" id="HE650829">
    <property type="protein sequence ID" value="CCF59797.1"/>
    <property type="molecule type" value="Genomic_DNA"/>
</dbReference>
<accession>H2AZJ7</accession>
<evidence type="ECO:0000256" key="2">
    <source>
        <dbReference type="ARBA" id="ARBA00008072"/>
    </source>
</evidence>
<comment type="similarity">
    <text evidence="2 7">Belongs to the zinc-containing alcohol dehydrogenase family.</text>
</comment>
<dbReference type="Pfam" id="PF08240">
    <property type="entry name" value="ADH_N"/>
    <property type="match status" value="1"/>
</dbReference>
<dbReference type="InterPro" id="IPR020843">
    <property type="entry name" value="ER"/>
</dbReference>
<dbReference type="RefSeq" id="XP_003958932.1">
    <property type="nucleotide sequence ID" value="XM_003958883.1"/>
</dbReference>
<dbReference type="InParanoid" id="H2AZJ7"/>
<dbReference type="FunFam" id="3.40.50.720:FF:000068">
    <property type="entry name" value="Sorbitol dehydrogenase"/>
    <property type="match status" value="1"/>
</dbReference>
<name>H2AZJ7_KAZAF</name>
<protein>
    <recommendedName>
        <fullName evidence="8">Enoyl reductase (ER) domain-containing protein</fullName>
    </recommendedName>
</protein>
<dbReference type="AlphaFoldDB" id="H2AZJ7"/>
<dbReference type="OrthoDB" id="5363962at2759"/>
<dbReference type="InterPro" id="IPR013149">
    <property type="entry name" value="ADH-like_C"/>
</dbReference>
<dbReference type="STRING" id="1071382.H2AZJ7"/>
<keyword evidence="10" id="KW-1185">Reference proteome</keyword>
<proteinExistence type="inferred from homology"/>
<feature type="domain" description="Enoyl reductase (ER)" evidence="8">
    <location>
        <begin position="10"/>
        <end position="375"/>
    </location>
</feature>
<dbReference type="eggNOG" id="KOG0024">
    <property type="taxonomic scope" value="Eukaryota"/>
</dbReference>
<dbReference type="InterPro" id="IPR002328">
    <property type="entry name" value="ADH_Zn_CS"/>
</dbReference>
<evidence type="ECO:0000256" key="5">
    <source>
        <dbReference type="ARBA" id="ARBA00023002"/>
    </source>
</evidence>
<evidence type="ECO:0000256" key="7">
    <source>
        <dbReference type="RuleBase" id="RU361277"/>
    </source>
</evidence>
<dbReference type="SUPFAM" id="SSF50129">
    <property type="entry name" value="GroES-like"/>
    <property type="match status" value="1"/>
</dbReference>
<dbReference type="GO" id="GO:0000721">
    <property type="term" value="F:(R,R)-butanediol dehydrogenase activity"/>
    <property type="evidence" value="ECO:0007669"/>
    <property type="project" value="TreeGrafter"/>
</dbReference>
<dbReference type="Gene3D" id="3.40.50.720">
    <property type="entry name" value="NAD(P)-binding Rossmann-like Domain"/>
    <property type="match status" value="1"/>
</dbReference>
<evidence type="ECO:0000259" key="8">
    <source>
        <dbReference type="SMART" id="SM00829"/>
    </source>
</evidence>
<evidence type="ECO:0000256" key="4">
    <source>
        <dbReference type="ARBA" id="ARBA00022833"/>
    </source>
</evidence>
<dbReference type="GO" id="GO:0005737">
    <property type="term" value="C:cytoplasm"/>
    <property type="evidence" value="ECO:0007669"/>
    <property type="project" value="TreeGrafter"/>
</dbReference>
<dbReference type="GO" id="GO:0008270">
    <property type="term" value="F:zinc ion binding"/>
    <property type="evidence" value="ECO:0007669"/>
    <property type="project" value="InterPro"/>
</dbReference>
<dbReference type="SMART" id="SM00829">
    <property type="entry name" value="PKS_ER"/>
    <property type="match status" value="1"/>
</dbReference>
<keyword evidence="5" id="KW-0560">Oxidoreductase</keyword>
<dbReference type="PANTHER" id="PTHR43161:SF23">
    <property type="entry name" value="(R,R)-BUTANEDIOL DEHYDROGENASE-RELATED"/>
    <property type="match status" value="1"/>
</dbReference>
<organism evidence="9 10">
    <name type="scientific">Kazachstania africana (strain ATCC 22294 / BCRC 22015 / CBS 2517 / CECT 1963 / NBRC 1671 / NRRL Y-8276)</name>
    <name type="common">Yeast</name>
    <name type="synonym">Kluyveromyces africanus</name>
    <dbReference type="NCBI Taxonomy" id="1071382"/>
    <lineage>
        <taxon>Eukaryota</taxon>
        <taxon>Fungi</taxon>
        <taxon>Dikarya</taxon>
        <taxon>Ascomycota</taxon>
        <taxon>Saccharomycotina</taxon>
        <taxon>Saccharomycetes</taxon>
        <taxon>Saccharomycetales</taxon>
        <taxon>Saccharomycetaceae</taxon>
        <taxon>Kazachstania</taxon>
    </lineage>
</organism>
<sequence>MRALAYFAKGDIHFTKDLVEPKISTPDELILEINYCGICGTDLHEYIDGPIFFPEDGETNELSGSGLPQAMGHEIAGTVVKIGPKVTKFKVGDHVVVQPNGTCKDRYRWPHSPHVNKPWCSACKKGHYNVCSNLGLIGNGVQSGGCAERMCINESHCFKVPKDMPMDIAALIQPIAVSWHAIKVARFKRGGSVLVIGGGPIGLCTLLALQGHGCSDIVVSEPAKVRRELAERMGATTYDPSQHNTEKNIQNLRKMILGGDGFDYVFDNSGTPETLETAIECLTVRGTAVNVAMWPPHKRVEFSPMAVTKEEKIYTGSMCYTQFDFEGVIDAFERGLIDKDIARHMITAKVPIEDGLEDAILRLITHKEQTIKLLLTPNLHGELDS</sequence>
<dbReference type="FunCoup" id="H2AZJ7">
    <property type="interactions" value="118"/>
</dbReference>
<keyword evidence="3 7" id="KW-0479">Metal-binding</keyword>
<evidence type="ECO:0000256" key="3">
    <source>
        <dbReference type="ARBA" id="ARBA00022723"/>
    </source>
</evidence>
<dbReference type="Gene3D" id="3.90.180.10">
    <property type="entry name" value="Medium-chain alcohol dehydrogenases, catalytic domain"/>
    <property type="match status" value="1"/>
</dbReference>